<evidence type="ECO:0000256" key="2">
    <source>
        <dbReference type="ARBA" id="ARBA00022801"/>
    </source>
</evidence>
<evidence type="ECO:0000256" key="4">
    <source>
        <dbReference type="SAM" id="Coils"/>
    </source>
</evidence>
<dbReference type="CDD" id="cd18008">
    <property type="entry name" value="DEXDc_SHPRH-like"/>
    <property type="match status" value="1"/>
</dbReference>
<feature type="region of interest" description="Disordered" evidence="5">
    <location>
        <begin position="807"/>
        <end position="837"/>
    </location>
</feature>
<evidence type="ECO:0000256" key="1">
    <source>
        <dbReference type="ARBA" id="ARBA00022741"/>
    </source>
</evidence>
<sequence length="1154" mass="132921">MNSQKANGRSSSHVGDTDSKRRRLVESQKNNMFRPTPGQSALIQNQLTQFFKPTESTPNSRSSSVDATSPLSNLKIRDEPPEKSRHELFLEQLRLREEHKRRQKQAMEQEKRLAQVQYEEKKRLYIEEQQKKSELKKKEAMQQHIEKERQKQQKQAEQQPIIQHKPVEHQQQQVEHRPIVQQQVDHRPIVQQQVEHRPLVQQQQHVEHQPLIQQRQQADHQPLIQQQQAEHQPQQIEKMDSDDDIIIDEEMTNKNVCIGMVKTDIVVEKSPLILIRDEQYEIVSLESEGKLNTDNYFTSRSQPPRFYGWVPFKDTKILGPLVDHRLIWWDAVIPRGKATNTRTPLCIILYCRPDLLTTIGKYFESQRLFLKTPPFYNPACRYTNPHDRFAEPAASYQHHQHQHQHQPGHVMHNQQQNLQQQQYQNYRYQQQQQQHQLQQQQQGGGPYNHQQYAMNNFPNERQSQKDIEMLLASIPSDVPLLRKKKKSSKKKNAITILSDDEEESVESEEVSEDELESGYVEGLKCHLMDHQIKGVSWMIDRENNESSNGGILADMGLGKTIQTIALMASTMTSEDSEEETKEDEEDNHQITLIVTPLALIHQWVDEILTKTEKGKLRVLKHHGPNRTKNYALFKRYDVVVTTYQVVASDMPADANKKSKKKKKAANLDGFVITDVDDDDEEDKERPVFPKQHAPLKKNHGPLFQLNWHRIVLDEAQFIKNRTTKASLSCATLSSVKRWCLTGTPIQNNVDELYSLLRFLRIQPLSDYPTFKKTISIPIMNGDTHIAMNRLKAVLMAVMLRRTKSVLGSTSTTQDTHGEQIDSTTVTKEDSPNNDESLSKKLTLKLPTRQKTDILLTFTDHEQALYQLLLTKSKDTIQAMVGNQNRYMNMLCLLLRLRQACDHPQLILNTIESDNDALDIISDVTTTGASDNNNLSLQQQISCELCGRPNNNNEQKEQTPYCADCTSGLQSKFSDRRTLFKTSTKVGKLMEILKQTRESNPGEKTIVFSQFTSMLNLLEEPLKREGFKICRYDGSMSSQLRERSLSLLKHDSKTTVMLISLKCGSLGLNLTAANRVILVDLWWNPALEEQAIDRVHRIGQKLPVYVTRLLIENTVELKIVELQEKKAQLTKGALGDGLVKSAKLTASEIKSLFDL</sequence>
<dbReference type="Pfam" id="PF00176">
    <property type="entry name" value="SNF2-rel_dom"/>
    <property type="match status" value="1"/>
</dbReference>
<accession>A0ABP9Z8P0</accession>
<feature type="compositionally biased region" description="Polar residues" evidence="5">
    <location>
        <begin position="807"/>
        <end position="825"/>
    </location>
</feature>
<evidence type="ECO:0000256" key="3">
    <source>
        <dbReference type="ARBA" id="ARBA00022840"/>
    </source>
</evidence>
<dbReference type="InterPro" id="IPR038718">
    <property type="entry name" value="SNF2-like_sf"/>
</dbReference>
<feature type="region of interest" description="Disordered" evidence="5">
    <location>
        <begin position="1"/>
        <end position="83"/>
    </location>
</feature>
<dbReference type="InterPro" id="IPR001650">
    <property type="entry name" value="Helicase_C-like"/>
</dbReference>
<feature type="compositionally biased region" description="Polar residues" evidence="5">
    <location>
        <begin position="1"/>
        <end position="14"/>
    </location>
</feature>
<evidence type="ECO:0000259" key="6">
    <source>
        <dbReference type="PROSITE" id="PS51192"/>
    </source>
</evidence>
<keyword evidence="9" id="KW-1185">Reference proteome</keyword>
<dbReference type="InterPro" id="IPR049730">
    <property type="entry name" value="SNF2/RAD54-like_C"/>
</dbReference>
<keyword evidence="3" id="KW-0067">ATP-binding</keyword>
<dbReference type="PROSITE" id="PS51194">
    <property type="entry name" value="HELICASE_CTER"/>
    <property type="match status" value="1"/>
</dbReference>
<feature type="domain" description="Helicase C-terminal" evidence="7">
    <location>
        <begin position="987"/>
        <end position="1137"/>
    </location>
</feature>
<dbReference type="SUPFAM" id="SSF52540">
    <property type="entry name" value="P-loop containing nucleoside triphosphate hydrolases"/>
    <property type="match status" value="2"/>
</dbReference>
<dbReference type="SMART" id="SM00490">
    <property type="entry name" value="HELICc"/>
    <property type="match status" value="1"/>
</dbReference>
<dbReference type="InterPro" id="IPR014001">
    <property type="entry name" value="Helicase_ATP-bd"/>
</dbReference>
<protein>
    <submittedName>
        <fullName evidence="8">Uncharacterized protein</fullName>
    </submittedName>
</protein>
<dbReference type="Pfam" id="PF00271">
    <property type="entry name" value="Helicase_C"/>
    <property type="match status" value="1"/>
</dbReference>
<name>A0ABP9Z8P0_9FUNG</name>
<keyword evidence="4" id="KW-0175">Coiled coil</keyword>
<dbReference type="Gene3D" id="3.40.50.10810">
    <property type="entry name" value="Tandem AAA-ATPase domain"/>
    <property type="match status" value="1"/>
</dbReference>
<feature type="compositionally biased region" description="Low complexity" evidence="5">
    <location>
        <begin position="412"/>
        <end position="447"/>
    </location>
</feature>
<evidence type="ECO:0000256" key="5">
    <source>
        <dbReference type="SAM" id="MobiDB-lite"/>
    </source>
</evidence>
<dbReference type="EMBL" id="BAABUK010000026">
    <property type="protein sequence ID" value="GAA5815481.1"/>
    <property type="molecule type" value="Genomic_DNA"/>
</dbReference>
<proteinExistence type="predicted"/>
<dbReference type="Gene3D" id="3.40.50.300">
    <property type="entry name" value="P-loop containing nucleotide triphosphate hydrolases"/>
    <property type="match status" value="1"/>
</dbReference>
<dbReference type="InterPro" id="IPR027417">
    <property type="entry name" value="P-loop_NTPase"/>
</dbReference>
<feature type="region of interest" description="Disordered" evidence="5">
    <location>
        <begin position="393"/>
        <end position="447"/>
    </location>
</feature>
<feature type="coiled-coil region" evidence="4">
    <location>
        <begin position="90"/>
        <end position="158"/>
    </location>
</feature>
<organism evidence="8 9">
    <name type="scientific">Mucor flavus</name>
    <dbReference type="NCBI Taxonomy" id="439312"/>
    <lineage>
        <taxon>Eukaryota</taxon>
        <taxon>Fungi</taxon>
        <taxon>Fungi incertae sedis</taxon>
        <taxon>Mucoromycota</taxon>
        <taxon>Mucoromycotina</taxon>
        <taxon>Mucoromycetes</taxon>
        <taxon>Mucorales</taxon>
        <taxon>Mucorineae</taxon>
        <taxon>Mucoraceae</taxon>
        <taxon>Mucor</taxon>
    </lineage>
</organism>
<feature type="domain" description="Helicase ATP-binding" evidence="6">
    <location>
        <begin position="540"/>
        <end position="762"/>
    </location>
</feature>
<comment type="caution">
    <text evidence="8">The sequence shown here is derived from an EMBL/GenBank/DDBJ whole genome shotgun (WGS) entry which is preliminary data.</text>
</comment>
<evidence type="ECO:0000259" key="7">
    <source>
        <dbReference type="PROSITE" id="PS51194"/>
    </source>
</evidence>
<dbReference type="Proteomes" id="UP001473302">
    <property type="component" value="Unassembled WGS sequence"/>
</dbReference>
<feature type="compositionally biased region" description="Polar residues" evidence="5">
    <location>
        <begin position="27"/>
        <end position="72"/>
    </location>
</feature>
<dbReference type="InterPro" id="IPR050628">
    <property type="entry name" value="SNF2_RAD54_helicase_TF"/>
</dbReference>
<dbReference type="PANTHER" id="PTHR45626">
    <property type="entry name" value="TRANSCRIPTION TERMINATION FACTOR 2-RELATED"/>
    <property type="match status" value="1"/>
</dbReference>
<feature type="compositionally biased region" description="Low complexity" evidence="5">
    <location>
        <begin position="220"/>
        <end position="236"/>
    </location>
</feature>
<evidence type="ECO:0000313" key="8">
    <source>
        <dbReference type="EMBL" id="GAA5815481.1"/>
    </source>
</evidence>
<reference evidence="8 9" key="1">
    <citation type="submission" date="2024-04" db="EMBL/GenBank/DDBJ databases">
        <title>genome sequences of Mucor flavus KT1a and Helicostylum pulchrum KT1b strains isolated from the surface of a dry-aged beef.</title>
        <authorList>
            <person name="Toyotome T."/>
            <person name="Hosono M."/>
            <person name="Torimaru M."/>
            <person name="Fukuda K."/>
            <person name="Mikami N."/>
        </authorList>
    </citation>
    <scope>NUCLEOTIDE SEQUENCE [LARGE SCALE GENOMIC DNA]</scope>
    <source>
        <strain evidence="8 9">KT1a</strain>
    </source>
</reference>
<gene>
    <name evidence="8" type="ORF">MFLAVUS_008993</name>
</gene>
<feature type="region of interest" description="Disordered" evidence="5">
    <location>
        <begin position="198"/>
        <end position="237"/>
    </location>
</feature>
<dbReference type="SMART" id="SM00487">
    <property type="entry name" value="DEXDc"/>
    <property type="match status" value="1"/>
</dbReference>
<dbReference type="CDD" id="cd18793">
    <property type="entry name" value="SF2_C_SNF"/>
    <property type="match status" value="1"/>
</dbReference>
<keyword evidence="1" id="KW-0547">Nucleotide-binding</keyword>
<evidence type="ECO:0000313" key="9">
    <source>
        <dbReference type="Proteomes" id="UP001473302"/>
    </source>
</evidence>
<keyword evidence="2" id="KW-0378">Hydrolase</keyword>
<dbReference type="PANTHER" id="PTHR45626:SF14">
    <property type="entry name" value="ATP-DEPENDENT DNA HELICASE (EUROFUNG)"/>
    <property type="match status" value="1"/>
</dbReference>
<dbReference type="InterPro" id="IPR000330">
    <property type="entry name" value="SNF2_N"/>
</dbReference>
<dbReference type="PROSITE" id="PS51192">
    <property type="entry name" value="HELICASE_ATP_BIND_1"/>
    <property type="match status" value="1"/>
</dbReference>